<keyword evidence="6" id="KW-0539">Nucleus</keyword>
<comment type="caution">
    <text evidence="9">The sequence shown here is derived from an EMBL/GenBank/DDBJ whole genome shotgun (WGS) entry which is preliminary data.</text>
</comment>
<dbReference type="CDD" id="cd12148">
    <property type="entry name" value="fungal_TF_MHR"/>
    <property type="match status" value="1"/>
</dbReference>
<feature type="region of interest" description="Disordered" evidence="7">
    <location>
        <begin position="1"/>
        <end position="252"/>
    </location>
</feature>
<feature type="region of interest" description="Disordered" evidence="7">
    <location>
        <begin position="464"/>
        <end position="483"/>
    </location>
</feature>
<gene>
    <name evidence="9" type="ORF">NliqN6_3518</name>
</gene>
<keyword evidence="4" id="KW-0238">DNA-binding</keyword>
<evidence type="ECO:0000313" key="9">
    <source>
        <dbReference type="EMBL" id="GHJ87116.1"/>
    </source>
</evidence>
<keyword evidence="3" id="KW-0805">Transcription regulation</keyword>
<keyword evidence="5" id="KW-0804">Transcription</keyword>
<feature type="compositionally biased region" description="Pro residues" evidence="7">
    <location>
        <begin position="187"/>
        <end position="205"/>
    </location>
</feature>
<evidence type="ECO:0000256" key="5">
    <source>
        <dbReference type="ARBA" id="ARBA00023163"/>
    </source>
</evidence>
<evidence type="ECO:0000256" key="2">
    <source>
        <dbReference type="ARBA" id="ARBA00022833"/>
    </source>
</evidence>
<dbReference type="Pfam" id="PF04082">
    <property type="entry name" value="Fungal_trans"/>
    <property type="match status" value="1"/>
</dbReference>
<evidence type="ECO:0000256" key="3">
    <source>
        <dbReference type="ARBA" id="ARBA00023015"/>
    </source>
</evidence>
<dbReference type="GO" id="GO:0006351">
    <property type="term" value="P:DNA-templated transcription"/>
    <property type="evidence" value="ECO:0007669"/>
    <property type="project" value="InterPro"/>
</dbReference>
<dbReference type="GO" id="GO:0003677">
    <property type="term" value="F:DNA binding"/>
    <property type="evidence" value="ECO:0007669"/>
    <property type="project" value="UniProtKB-KW"/>
</dbReference>
<evidence type="ECO:0000256" key="6">
    <source>
        <dbReference type="ARBA" id="ARBA00023242"/>
    </source>
</evidence>
<protein>
    <recommendedName>
        <fullName evidence="8">Xylanolytic transcriptional activator regulatory domain-containing protein</fullName>
    </recommendedName>
</protein>
<keyword evidence="2" id="KW-0862">Zinc</keyword>
<reference evidence="9" key="1">
    <citation type="submission" date="2020-07" db="EMBL/GenBank/DDBJ databases">
        <title>Draft Genome Sequence of a Deep-Sea Yeast, Naganishia (Cryptococcus) liquefaciens strain N6.</title>
        <authorList>
            <person name="Han Y.W."/>
            <person name="Kajitani R."/>
            <person name="Morimoto H."/>
            <person name="Parhat M."/>
            <person name="Tsubouchi H."/>
            <person name="Bakenova O."/>
            <person name="Ogata M."/>
            <person name="Argunhan B."/>
            <person name="Aoki R."/>
            <person name="Kajiwara S."/>
            <person name="Itoh T."/>
            <person name="Iwasaki H."/>
        </authorList>
    </citation>
    <scope>NUCLEOTIDE SEQUENCE</scope>
    <source>
        <strain evidence="9">N6</strain>
    </source>
</reference>
<name>A0A8H3YGY0_9TREE</name>
<dbReference type="InterPro" id="IPR051615">
    <property type="entry name" value="Transcr_Regulatory_Elem"/>
</dbReference>
<feature type="compositionally biased region" description="Basic and acidic residues" evidence="7">
    <location>
        <begin position="18"/>
        <end position="39"/>
    </location>
</feature>
<feature type="domain" description="Xylanolytic transcriptional activator regulatory" evidence="8">
    <location>
        <begin position="381"/>
        <end position="456"/>
    </location>
</feature>
<proteinExistence type="predicted"/>
<dbReference type="InterPro" id="IPR007219">
    <property type="entry name" value="XnlR_reg_dom"/>
</dbReference>
<evidence type="ECO:0000256" key="4">
    <source>
        <dbReference type="ARBA" id="ARBA00023125"/>
    </source>
</evidence>
<dbReference type="PANTHER" id="PTHR31313">
    <property type="entry name" value="TY1 ENHANCER ACTIVATOR"/>
    <property type="match status" value="1"/>
</dbReference>
<dbReference type="EMBL" id="BLZA01000021">
    <property type="protein sequence ID" value="GHJ87116.1"/>
    <property type="molecule type" value="Genomic_DNA"/>
</dbReference>
<accession>A0A8H3YGY0</accession>
<dbReference type="SMART" id="SM00906">
    <property type="entry name" value="Fungal_trans"/>
    <property type="match status" value="1"/>
</dbReference>
<dbReference type="OrthoDB" id="2123952at2759"/>
<keyword evidence="1" id="KW-0479">Metal-binding</keyword>
<evidence type="ECO:0000256" key="7">
    <source>
        <dbReference type="SAM" id="MobiDB-lite"/>
    </source>
</evidence>
<keyword evidence="10" id="KW-1185">Reference proteome</keyword>
<evidence type="ECO:0000313" key="10">
    <source>
        <dbReference type="Proteomes" id="UP000620104"/>
    </source>
</evidence>
<dbReference type="PANTHER" id="PTHR31313:SF78">
    <property type="entry name" value="TRANSCRIPTION FACTOR DOMAIN-CONTAINING PROTEIN"/>
    <property type="match status" value="1"/>
</dbReference>
<dbReference type="Proteomes" id="UP000620104">
    <property type="component" value="Unassembled WGS sequence"/>
</dbReference>
<organism evidence="9 10">
    <name type="scientific">Naganishia liquefaciens</name>
    <dbReference type="NCBI Taxonomy" id="104408"/>
    <lineage>
        <taxon>Eukaryota</taxon>
        <taxon>Fungi</taxon>
        <taxon>Dikarya</taxon>
        <taxon>Basidiomycota</taxon>
        <taxon>Agaricomycotina</taxon>
        <taxon>Tremellomycetes</taxon>
        <taxon>Filobasidiales</taxon>
        <taxon>Filobasidiaceae</taxon>
        <taxon>Naganishia</taxon>
    </lineage>
</organism>
<dbReference type="AlphaFoldDB" id="A0A8H3YGY0"/>
<evidence type="ECO:0000259" key="8">
    <source>
        <dbReference type="SMART" id="SM00906"/>
    </source>
</evidence>
<sequence>MAPRPGPPKGFKLKRKRSLDEDRSDPASYRTHDPQRRDLPSPASPRRSSCGGDGRAAPSSAGTSPELGTGLQWSAIRTGITRSEDGIDDGIVPPPGSDPARSTTQTHEARVNGTTIPVPPASHDGPPTADRSRSSDDVGFAVSALESLADERFYPVRNRASATPPPPIVQPRTQGQDPEARTLPAPSSSPPPPRSTSPSLVPPILPAAASTAPGPLAVHSMPTSSRNSEDGMGDASVRPESGGNSGGAARRVHADRYTQDRLLAVYWTHIHNVWPLLYKPEFYPSTVHKPLLLAMLAAASAIPTPGKTILNATQAEQLFDQAQDAVLVRHANTASRPTTASTAPARDHFHEISPAKSSLQTVQCLILFSLRQTSNGNKSSAYMWFCHAAAMALELGLHRVVLDKSRHVSQAEIESRCRVFWTCYVLDKSFSEEMGRPVLLRASTACTPLPSSLEADEYELWPPPSVSLGQSSKSRSRSRDNQLHIQPMKSRTITCFNATVRLAHIVEQCLDLDNELLLSVPTITTPESRQLYVMDENTKQEELSRIERLKEHLSRRLVDWWDHLDPDLRVDPTAKVCPPIHFVVNCSWYYSATIFLHSKNIGPKPPPGAESEGYEASHRICSEAAGEIVALLRCLDNFKILVPASSDLIHMLSHAALFHAYHAAIPQNEYAASAEANFQQCCLWLQEIGKVWAPASVQRQFFEGLVKGGKELTAKNRNMGSQPTAPQTLSALAVLSPTQVLQRSPAMSNSFSQASPRIPQITRPAGAASAQTSIMNVPDSSDLFRVRAHFWNEFLPNAEQFHADRRESDFGTFATNVSEDLGSLYDLSAFGQSGPSGYSLGRTTLNEDDLNMAAFATLAQNGPAGFPAEASGSVESTSQTVNNIDPSDWLVAYMLDSIQQNRP</sequence>
<dbReference type="GO" id="GO:0008270">
    <property type="term" value="F:zinc ion binding"/>
    <property type="evidence" value="ECO:0007669"/>
    <property type="project" value="InterPro"/>
</dbReference>
<evidence type="ECO:0000256" key="1">
    <source>
        <dbReference type="ARBA" id="ARBA00022723"/>
    </source>
</evidence>